<dbReference type="Proteomes" id="UP000820669">
    <property type="component" value="Unassembled WGS sequence"/>
</dbReference>
<proteinExistence type="predicted"/>
<feature type="chain" id="PRO_5045618206" description="GerMN domain-containing protein" evidence="2">
    <location>
        <begin position="35"/>
        <end position="295"/>
    </location>
</feature>
<evidence type="ECO:0000313" key="4">
    <source>
        <dbReference type="EMBL" id="NMI01942.1"/>
    </source>
</evidence>
<name>A0ABX1SNE8_9PSEU</name>
<dbReference type="Pfam" id="PF10648">
    <property type="entry name" value="Gmad2"/>
    <property type="match status" value="1"/>
</dbReference>
<accession>A0ABX1SNE8</accession>
<dbReference type="PROSITE" id="PS51257">
    <property type="entry name" value="PROKAR_LIPOPROTEIN"/>
    <property type="match status" value="1"/>
</dbReference>
<reference evidence="4 5" key="1">
    <citation type="submission" date="2020-04" db="EMBL/GenBank/DDBJ databases">
        <authorList>
            <person name="Klaysubun C."/>
            <person name="Duangmal K."/>
            <person name="Lipun K."/>
        </authorList>
    </citation>
    <scope>NUCLEOTIDE SEQUENCE [LARGE SCALE GENOMIC DNA]</scope>
    <source>
        <strain evidence="4 5">K10HN5</strain>
    </source>
</reference>
<keyword evidence="2" id="KW-0732">Signal</keyword>
<gene>
    <name evidence="4" type="ORF">HF526_32285</name>
</gene>
<dbReference type="Pfam" id="PF10646">
    <property type="entry name" value="Germane"/>
    <property type="match status" value="1"/>
</dbReference>
<dbReference type="RefSeq" id="WP_169385450.1">
    <property type="nucleotide sequence ID" value="NZ_JAAXLA010000110.1"/>
</dbReference>
<organism evidence="4 5">
    <name type="scientific">Pseudonocardia acidicola</name>
    <dbReference type="NCBI Taxonomy" id="2724939"/>
    <lineage>
        <taxon>Bacteria</taxon>
        <taxon>Bacillati</taxon>
        <taxon>Actinomycetota</taxon>
        <taxon>Actinomycetes</taxon>
        <taxon>Pseudonocardiales</taxon>
        <taxon>Pseudonocardiaceae</taxon>
        <taxon>Pseudonocardia</taxon>
    </lineage>
</organism>
<dbReference type="InterPro" id="IPR019606">
    <property type="entry name" value="GerMN"/>
</dbReference>
<comment type="caution">
    <text evidence="4">The sequence shown here is derived from an EMBL/GenBank/DDBJ whole genome shotgun (WGS) entry which is preliminary data.</text>
</comment>
<sequence length="295" mass="31090">MRRGGGRMGRMGRRARLVRTACAGLLAVALGGCAGGDGTAPDRELPHSTQRPAPAAPAPQALPVYYVGQTAAGYRLFREFHPVAAADPASEAVREMLAVRAADPDYRSYWPAGTRLLSPVTRADGVITVDLSAEAASPAQVGAELAELTVQQLVFTVQAALQATDPVRVLIAGRPVPELWGHVPLARPVARGDEYTVRSLVQIDAPADGAGVGPEVTVTGEAAVFEATLPWQVRRDGAVVRSGVTSTQEGQRFSPFRFTVPLEPGVYEVRVTEDDPSGGEGRPPLVDTKRVTVTG</sequence>
<feature type="domain" description="GerMN" evidence="3">
    <location>
        <begin position="89"/>
        <end position="180"/>
    </location>
</feature>
<dbReference type="InterPro" id="IPR018911">
    <property type="entry name" value="Gmad2_Ig-like_dom"/>
</dbReference>
<evidence type="ECO:0000313" key="5">
    <source>
        <dbReference type="Proteomes" id="UP000820669"/>
    </source>
</evidence>
<keyword evidence="5" id="KW-1185">Reference proteome</keyword>
<evidence type="ECO:0000256" key="1">
    <source>
        <dbReference type="SAM" id="MobiDB-lite"/>
    </source>
</evidence>
<protein>
    <recommendedName>
        <fullName evidence="3">GerMN domain-containing protein</fullName>
    </recommendedName>
</protein>
<dbReference type="SMART" id="SM00909">
    <property type="entry name" value="Germane"/>
    <property type="match status" value="1"/>
</dbReference>
<feature type="region of interest" description="Disordered" evidence="1">
    <location>
        <begin position="272"/>
        <end position="295"/>
    </location>
</feature>
<feature type="signal peptide" evidence="2">
    <location>
        <begin position="1"/>
        <end position="34"/>
    </location>
</feature>
<evidence type="ECO:0000259" key="3">
    <source>
        <dbReference type="SMART" id="SM00909"/>
    </source>
</evidence>
<dbReference type="EMBL" id="JAAXLA010000110">
    <property type="protein sequence ID" value="NMI01942.1"/>
    <property type="molecule type" value="Genomic_DNA"/>
</dbReference>
<evidence type="ECO:0000256" key="2">
    <source>
        <dbReference type="SAM" id="SignalP"/>
    </source>
</evidence>